<keyword evidence="2" id="KW-0378">Hydrolase</keyword>
<sequence>MVLGDSYTAGYGLRHAATEGWATRLGLARHWTTYVDGVGNSGLTSGGPCGDSYYLNRIPEVLAHGPRTIVVQGSLNDLETDSAALAAAADQLLEAVADVPEVVVLGPVTLPRVGGAERIDDILHEAADRADRRYIPLLDLRLPMQEDGMHPTPEGHAMLAAAVADRLG</sequence>
<evidence type="ECO:0000313" key="3">
    <source>
        <dbReference type="Proteomes" id="UP001300763"/>
    </source>
</evidence>
<dbReference type="Proteomes" id="UP001300763">
    <property type="component" value="Unassembled WGS sequence"/>
</dbReference>
<dbReference type="PANTHER" id="PTHR30383:SF5">
    <property type="entry name" value="SGNH HYDROLASE-TYPE ESTERASE DOMAIN-CONTAINING PROTEIN"/>
    <property type="match status" value="1"/>
</dbReference>
<comment type="caution">
    <text evidence="2">The sequence shown here is derived from an EMBL/GenBank/DDBJ whole genome shotgun (WGS) entry which is preliminary data.</text>
</comment>
<evidence type="ECO:0000259" key="1">
    <source>
        <dbReference type="Pfam" id="PF13472"/>
    </source>
</evidence>
<dbReference type="SUPFAM" id="SSF52266">
    <property type="entry name" value="SGNH hydrolase"/>
    <property type="match status" value="1"/>
</dbReference>
<keyword evidence="3" id="KW-1185">Reference proteome</keyword>
<dbReference type="Pfam" id="PF13472">
    <property type="entry name" value="Lipase_GDSL_2"/>
    <property type="match status" value="1"/>
</dbReference>
<accession>A0ABT5SVB2</accession>
<feature type="domain" description="SGNH hydrolase-type esterase" evidence="1">
    <location>
        <begin position="2"/>
        <end position="157"/>
    </location>
</feature>
<organism evidence="2 3">
    <name type="scientific">Actinomycetospora lemnae</name>
    <dbReference type="NCBI Taxonomy" id="3019891"/>
    <lineage>
        <taxon>Bacteria</taxon>
        <taxon>Bacillati</taxon>
        <taxon>Actinomycetota</taxon>
        <taxon>Actinomycetes</taxon>
        <taxon>Pseudonocardiales</taxon>
        <taxon>Pseudonocardiaceae</taxon>
        <taxon>Actinomycetospora</taxon>
    </lineage>
</organism>
<name>A0ABT5SVB2_9PSEU</name>
<dbReference type="GO" id="GO:0016787">
    <property type="term" value="F:hydrolase activity"/>
    <property type="evidence" value="ECO:0007669"/>
    <property type="project" value="UniProtKB-KW"/>
</dbReference>
<gene>
    <name evidence="2" type="ORF">PGB27_15775</name>
</gene>
<dbReference type="InterPro" id="IPR051532">
    <property type="entry name" value="Ester_Hydrolysis_Enzymes"/>
</dbReference>
<proteinExistence type="predicted"/>
<dbReference type="InterPro" id="IPR036514">
    <property type="entry name" value="SGNH_hydro_sf"/>
</dbReference>
<protein>
    <submittedName>
        <fullName evidence="2">SGNH/GDSL hydrolase family protein</fullName>
    </submittedName>
</protein>
<dbReference type="InterPro" id="IPR013830">
    <property type="entry name" value="SGNH_hydro"/>
</dbReference>
<evidence type="ECO:0000313" key="2">
    <source>
        <dbReference type="EMBL" id="MDD7966794.1"/>
    </source>
</evidence>
<dbReference type="RefSeq" id="WP_274201324.1">
    <property type="nucleotide sequence ID" value="NZ_JAQZAO010000006.1"/>
</dbReference>
<dbReference type="EMBL" id="JAQZAO010000006">
    <property type="protein sequence ID" value="MDD7966794.1"/>
    <property type="molecule type" value="Genomic_DNA"/>
</dbReference>
<dbReference type="Gene3D" id="3.40.50.1110">
    <property type="entry name" value="SGNH hydrolase"/>
    <property type="match status" value="1"/>
</dbReference>
<dbReference type="PANTHER" id="PTHR30383">
    <property type="entry name" value="THIOESTERASE 1/PROTEASE 1/LYSOPHOSPHOLIPASE L1"/>
    <property type="match status" value="1"/>
</dbReference>
<reference evidence="2 3" key="1">
    <citation type="submission" date="2023-02" db="EMBL/GenBank/DDBJ databases">
        <title>Genome sequencing required for Actinomycetospora new species description.</title>
        <authorList>
            <person name="Saimee Y."/>
            <person name="Duangmal K."/>
        </authorList>
    </citation>
    <scope>NUCLEOTIDE SEQUENCE [LARGE SCALE GENOMIC DNA]</scope>
    <source>
        <strain evidence="2 3">DW7H6</strain>
    </source>
</reference>